<dbReference type="InterPro" id="IPR021994">
    <property type="entry name" value="DUF3592"/>
</dbReference>
<keyword evidence="1" id="KW-1133">Transmembrane helix</keyword>
<reference evidence="3 4" key="1">
    <citation type="journal article" date="2017" name="Genome Announc.">
        <title>Twelve Complete Reference Genomes of Clinical Isolates in the Capnocytophaga Genus.</title>
        <authorList>
            <person name="Villarma A."/>
            <person name="Gulvik C.A."/>
            <person name="Rowe L.A."/>
            <person name="Sheth M."/>
            <person name="Juieng P."/>
            <person name="Nicholson A.C."/>
            <person name="Loparev V.N."/>
            <person name="McQuiston J.R."/>
        </authorList>
    </citation>
    <scope>NUCLEOTIDE SEQUENCE [LARGE SCALE GENOMIC DNA]</scope>
    <source>
        <strain evidence="3 4">G7591</strain>
    </source>
</reference>
<proteinExistence type="predicted"/>
<feature type="transmembrane region" description="Helical" evidence="1">
    <location>
        <begin position="12"/>
        <end position="33"/>
    </location>
</feature>
<feature type="transmembrane region" description="Helical" evidence="1">
    <location>
        <begin position="132"/>
        <end position="151"/>
    </location>
</feature>
<dbReference type="GeneID" id="96781315"/>
<feature type="transmembrane region" description="Helical" evidence="1">
    <location>
        <begin position="163"/>
        <end position="185"/>
    </location>
</feature>
<organism evidence="3 4">
    <name type="scientific">Capnocytophaga cynodegmi</name>
    <dbReference type="NCBI Taxonomy" id="28189"/>
    <lineage>
        <taxon>Bacteria</taxon>
        <taxon>Pseudomonadati</taxon>
        <taxon>Bacteroidota</taxon>
        <taxon>Flavobacteriia</taxon>
        <taxon>Flavobacteriales</taxon>
        <taxon>Flavobacteriaceae</taxon>
        <taxon>Capnocytophaga</taxon>
    </lineage>
</organism>
<keyword evidence="1" id="KW-0472">Membrane</keyword>
<dbReference type="RefSeq" id="WP_098028834.1">
    <property type="nucleotide sequence ID" value="NZ_CP022378.1"/>
</dbReference>
<gene>
    <name evidence="3" type="ORF">CGC48_05835</name>
</gene>
<evidence type="ECO:0000313" key="4">
    <source>
        <dbReference type="Proteomes" id="UP000242855"/>
    </source>
</evidence>
<dbReference type="EMBL" id="CP022378">
    <property type="protein sequence ID" value="ATA68191.1"/>
    <property type="molecule type" value="Genomic_DNA"/>
</dbReference>
<dbReference type="Proteomes" id="UP000242855">
    <property type="component" value="Chromosome"/>
</dbReference>
<name>A0A250E5T8_9FLAO</name>
<accession>A0A250E5T8</accession>
<protein>
    <recommendedName>
        <fullName evidence="2">DUF3592 domain-containing protein</fullName>
    </recommendedName>
</protein>
<evidence type="ECO:0000259" key="2">
    <source>
        <dbReference type="Pfam" id="PF12158"/>
    </source>
</evidence>
<dbReference type="AlphaFoldDB" id="A0A250E5T8"/>
<dbReference type="Pfam" id="PF12158">
    <property type="entry name" value="DUF3592"/>
    <property type="match status" value="1"/>
</dbReference>
<keyword evidence="1" id="KW-0812">Transmembrane</keyword>
<feature type="domain" description="DUF3592" evidence="2">
    <location>
        <begin position="45"/>
        <end position="128"/>
    </location>
</feature>
<evidence type="ECO:0000313" key="3">
    <source>
        <dbReference type="EMBL" id="ATA68191.1"/>
    </source>
</evidence>
<evidence type="ECO:0000256" key="1">
    <source>
        <dbReference type="SAM" id="Phobius"/>
    </source>
</evidence>
<dbReference type="KEGG" id="ccyn:CGC48_05835"/>
<sequence>MKDSKKKKVGYLLLIFLFFIGSVFFSYRSILAICDIHRSENWEETTAKIIATDFRIRQGGKGTTYRVLVDYEYFHSGKIFRGNKISFGYDSGSKKYENALYQVFKNAKMIKVFVNPNNPTESVIVKGFSDAVLFQIFFAISFCVFTIIYLIALFSEQKITKKVGFLVVSFWLLGFIILHFVHIPIENKIIIIN</sequence>